<dbReference type="AlphaFoldDB" id="A0A8B3S2N0"/>
<evidence type="ECO:0000313" key="3">
    <source>
        <dbReference type="Proteomes" id="UP000291831"/>
    </source>
</evidence>
<gene>
    <name evidence="2" type="ORF">AEth_00654</name>
</gene>
<organism evidence="2 3">
    <name type="scientific">Candidatus Argoarchaeum ethanivorans</name>
    <dbReference type="NCBI Taxonomy" id="2608793"/>
    <lineage>
        <taxon>Archaea</taxon>
        <taxon>Methanobacteriati</taxon>
        <taxon>Methanobacteriota</taxon>
        <taxon>Stenosarchaea group</taxon>
        <taxon>Methanomicrobia</taxon>
        <taxon>Methanosarcinales</taxon>
        <taxon>Methanosarcinales incertae sedis</taxon>
        <taxon>GOM Arc I cluster</taxon>
        <taxon>Candidatus Argoarchaeum</taxon>
    </lineage>
</organism>
<reference evidence="3" key="1">
    <citation type="submission" date="2019-01" db="EMBL/GenBank/DDBJ databases">
        <title>Anaerobic oxidation of ethane by archaea from a marine hydrocarbon seep.</title>
        <authorList>
            <person name="Musat F."/>
        </authorList>
    </citation>
    <scope>NUCLEOTIDE SEQUENCE [LARGE SCALE GENOMIC DNA]</scope>
</reference>
<dbReference type="Proteomes" id="UP000291831">
    <property type="component" value="Unassembled WGS sequence"/>
</dbReference>
<dbReference type="PROSITE" id="PS51257">
    <property type="entry name" value="PROKAR_LIPOPROTEIN"/>
    <property type="match status" value="1"/>
</dbReference>
<comment type="caution">
    <text evidence="2">The sequence shown here is derived from an EMBL/GenBank/DDBJ whole genome shotgun (WGS) entry which is preliminary data.</text>
</comment>
<feature type="region of interest" description="Disordered" evidence="1">
    <location>
        <begin position="46"/>
        <end position="89"/>
    </location>
</feature>
<protein>
    <submittedName>
        <fullName evidence="2">Uncharacterized protein</fullName>
    </submittedName>
</protein>
<accession>A0A8B3S2N0</accession>
<proteinExistence type="predicted"/>
<dbReference type="EMBL" id="RPGO01000013">
    <property type="protein sequence ID" value="RZB31475.1"/>
    <property type="molecule type" value="Genomic_DNA"/>
</dbReference>
<sequence length="200" mass="22042">MVRQKSKQKDKQHKSSRILAAILFMFLTFTAAGCISNNEQIDAATAGEANAPPVVNKTKTPEPEPTETGSNVNFVTPTPTPEPTPIPEGTMLVSLDIPVILYGADPEDIEMSLYYTGHSIKGDVKVKSFPQKDNHIFLGFARNDSALFEIHGHEPFGVDYGGINNLSFEFPTSENLSCIRNHVTAIVEVRPWDEISQQIQ</sequence>
<name>A0A8B3S2N0_9EURY</name>
<evidence type="ECO:0000313" key="2">
    <source>
        <dbReference type="EMBL" id="RZB31475.1"/>
    </source>
</evidence>
<evidence type="ECO:0000256" key="1">
    <source>
        <dbReference type="SAM" id="MobiDB-lite"/>
    </source>
</evidence>